<dbReference type="InterPro" id="IPR018365">
    <property type="entry name" value="Cell_cycle_FtsW-rel_CS"/>
</dbReference>
<dbReference type="STRING" id="263475.AMD00_13435"/>
<proteinExistence type="predicted"/>
<feature type="transmembrane region" description="Helical" evidence="7">
    <location>
        <begin position="289"/>
        <end position="312"/>
    </location>
</feature>
<feature type="transmembrane region" description="Helical" evidence="7">
    <location>
        <begin position="91"/>
        <end position="116"/>
    </location>
</feature>
<evidence type="ECO:0000256" key="3">
    <source>
        <dbReference type="ARBA" id="ARBA00022692"/>
    </source>
</evidence>
<feature type="transmembrane region" description="Helical" evidence="7">
    <location>
        <begin position="324"/>
        <end position="345"/>
    </location>
</feature>
<dbReference type="PROSITE" id="PS00428">
    <property type="entry name" value="FTSW_RODA_SPOVE"/>
    <property type="match status" value="1"/>
</dbReference>
<keyword evidence="8" id="KW-0131">Cell cycle</keyword>
<dbReference type="OrthoDB" id="9768187at2"/>
<evidence type="ECO:0000256" key="1">
    <source>
        <dbReference type="ARBA" id="ARBA00004651"/>
    </source>
</evidence>
<dbReference type="Proteomes" id="UP000036867">
    <property type="component" value="Unassembled WGS sequence"/>
</dbReference>
<keyword evidence="3 7" id="KW-0812">Transmembrane</keyword>
<dbReference type="GO" id="GO:0032153">
    <property type="term" value="C:cell division site"/>
    <property type="evidence" value="ECO:0007669"/>
    <property type="project" value="TreeGrafter"/>
</dbReference>
<evidence type="ECO:0000256" key="6">
    <source>
        <dbReference type="ARBA" id="ARBA00023136"/>
    </source>
</evidence>
<dbReference type="EMBL" id="LILB01000005">
    <property type="protein sequence ID" value="KOO49369.1"/>
    <property type="molecule type" value="Genomic_DNA"/>
</dbReference>
<dbReference type="InterPro" id="IPR013437">
    <property type="entry name" value="FtsW"/>
</dbReference>
<dbReference type="InterPro" id="IPR001182">
    <property type="entry name" value="FtsW/RodA"/>
</dbReference>
<name>A0A0M0LE84_9BACL</name>
<evidence type="ECO:0000256" key="4">
    <source>
        <dbReference type="ARBA" id="ARBA00022960"/>
    </source>
</evidence>
<reference evidence="9" key="1">
    <citation type="submission" date="2015-08" db="EMBL/GenBank/DDBJ databases">
        <title>Fjat-10028 dsm 16317.</title>
        <authorList>
            <person name="Liu B."/>
            <person name="Wang J."/>
            <person name="Zhu Y."/>
            <person name="Liu G."/>
            <person name="Chen Q."/>
            <person name="Chen Z."/>
            <person name="Lan J."/>
            <person name="Che J."/>
            <person name="Ge C."/>
            <person name="Shi H."/>
            <person name="Pan Z."/>
            <person name="Liu X."/>
        </authorList>
    </citation>
    <scope>NUCLEOTIDE SEQUENCE [LARGE SCALE GENOMIC DNA]</scope>
    <source>
        <strain evidence="9">DSM 16317</strain>
    </source>
</reference>
<keyword evidence="5 7" id="KW-1133">Transmembrane helix</keyword>
<accession>A0A0M0LE84</accession>
<keyword evidence="2" id="KW-1003">Cell membrane</keyword>
<dbReference type="GO" id="GO:0015648">
    <property type="term" value="F:lipid-linked peptidoglycan transporter activity"/>
    <property type="evidence" value="ECO:0007669"/>
    <property type="project" value="TreeGrafter"/>
</dbReference>
<sequence>MSAIILLTLIGIVFVYSAGTYWGKVHYGNTAPFLFKQLIYLGVAVAAFYVVSNSSLLRMEKSWTILYIFSLLLLIAVLIPGIGAVRNGSQSWIAFGPLSIQPAEFAKIALLVKLSFVLARKKSTERTIQLIHFVLILLPAALIMLQPDFGSAFILLVSSFALLFIAGYPIRFYVFLIMIGISGLVGLIMAAPYRLKRIEAYLDPWSDPLGSGFQAIQSLLAIGPAGLFGHGFGNSRQKYLYLPEPQNDFIFSIIAEETGFIGAALIVITFAVALYSGYALAVRTQQLSYYYSVAALISMLGFQAFLNIGVVSGLLPVTGVTLPFISYGGSSLMSAWLIVGVIWNFTKRV</sequence>
<comment type="caution">
    <text evidence="8">The sequence shown here is derived from an EMBL/GenBank/DDBJ whole genome shotgun (WGS) entry which is preliminary data.</text>
</comment>
<feature type="transmembrane region" description="Helical" evidence="7">
    <location>
        <begin position="175"/>
        <end position="195"/>
    </location>
</feature>
<dbReference type="Pfam" id="PF01098">
    <property type="entry name" value="FTSW_RODA_SPOVE"/>
    <property type="match status" value="1"/>
</dbReference>
<dbReference type="GeneID" id="301137098"/>
<dbReference type="PATRIC" id="fig|263475.3.peg.3946"/>
<evidence type="ECO:0000256" key="7">
    <source>
        <dbReference type="SAM" id="Phobius"/>
    </source>
</evidence>
<feature type="transmembrane region" description="Helical" evidence="7">
    <location>
        <begin position="33"/>
        <end position="51"/>
    </location>
</feature>
<feature type="transmembrane region" description="Helical" evidence="7">
    <location>
        <begin position="260"/>
        <end position="282"/>
    </location>
</feature>
<dbReference type="AlphaFoldDB" id="A0A0M0LE84"/>
<dbReference type="GO" id="GO:0008360">
    <property type="term" value="P:regulation of cell shape"/>
    <property type="evidence" value="ECO:0007669"/>
    <property type="project" value="UniProtKB-KW"/>
</dbReference>
<dbReference type="GO" id="GO:0005886">
    <property type="term" value="C:plasma membrane"/>
    <property type="evidence" value="ECO:0007669"/>
    <property type="project" value="UniProtKB-SubCell"/>
</dbReference>
<organism evidence="8 9">
    <name type="scientific">Viridibacillus arvi</name>
    <dbReference type="NCBI Taxonomy" id="263475"/>
    <lineage>
        <taxon>Bacteria</taxon>
        <taxon>Bacillati</taxon>
        <taxon>Bacillota</taxon>
        <taxon>Bacilli</taxon>
        <taxon>Bacillales</taxon>
        <taxon>Caryophanaceae</taxon>
        <taxon>Viridibacillus</taxon>
    </lineage>
</organism>
<comment type="subcellular location">
    <subcellularLocation>
        <location evidence="1">Cell membrane</location>
        <topology evidence="1">Multi-pass membrane protein</topology>
    </subcellularLocation>
</comment>
<keyword evidence="4" id="KW-0133">Cell shape</keyword>
<evidence type="ECO:0000313" key="8">
    <source>
        <dbReference type="EMBL" id="KOO49369.1"/>
    </source>
</evidence>
<evidence type="ECO:0000256" key="2">
    <source>
        <dbReference type="ARBA" id="ARBA00022475"/>
    </source>
</evidence>
<dbReference type="NCBIfam" id="TIGR02614">
    <property type="entry name" value="ftsW"/>
    <property type="match status" value="1"/>
</dbReference>
<keyword evidence="9" id="KW-1185">Reference proteome</keyword>
<dbReference type="GO" id="GO:0051301">
    <property type="term" value="P:cell division"/>
    <property type="evidence" value="ECO:0007669"/>
    <property type="project" value="UniProtKB-KW"/>
</dbReference>
<feature type="transmembrane region" description="Helical" evidence="7">
    <location>
        <begin position="151"/>
        <end position="168"/>
    </location>
</feature>
<feature type="transmembrane region" description="Helical" evidence="7">
    <location>
        <begin position="63"/>
        <end position="85"/>
    </location>
</feature>
<dbReference type="PANTHER" id="PTHR30474">
    <property type="entry name" value="CELL CYCLE PROTEIN"/>
    <property type="match status" value="1"/>
</dbReference>
<evidence type="ECO:0000256" key="5">
    <source>
        <dbReference type="ARBA" id="ARBA00022989"/>
    </source>
</evidence>
<dbReference type="RefSeq" id="WP_053417537.1">
    <property type="nucleotide sequence ID" value="NZ_LILB01000005.1"/>
</dbReference>
<gene>
    <name evidence="8" type="ORF">AMD00_13435</name>
</gene>
<keyword evidence="8" id="KW-0132">Cell division</keyword>
<dbReference type="PANTHER" id="PTHR30474:SF13">
    <property type="entry name" value="STAGE V SPORULATION PROTEIN E"/>
    <property type="match status" value="1"/>
</dbReference>
<protein>
    <submittedName>
        <fullName evidence="8">Cell division protein FtsW</fullName>
    </submittedName>
</protein>
<feature type="transmembrane region" description="Helical" evidence="7">
    <location>
        <begin position="128"/>
        <end position="145"/>
    </location>
</feature>
<evidence type="ECO:0000313" key="9">
    <source>
        <dbReference type="Proteomes" id="UP000036867"/>
    </source>
</evidence>
<keyword evidence="6 7" id="KW-0472">Membrane</keyword>
<dbReference type="GO" id="GO:0009252">
    <property type="term" value="P:peptidoglycan biosynthetic process"/>
    <property type="evidence" value="ECO:0007669"/>
    <property type="project" value="InterPro"/>
</dbReference>